<dbReference type="Proteomes" id="UP001216150">
    <property type="component" value="Unassembled WGS sequence"/>
</dbReference>
<proteinExistence type="predicted"/>
<dbReference type="CDD" id="cd00067">
    <property type="entry name" value="GAL4"/>
    <property type="match status" value="1"/>
</dbReference>
<feature type="compositionally biased region" description="Basic residues" evidence="5">
    <location>
        <begin position="627"/>
        <end position="639"/>
    </location>
</feature>
<comment type="caution">
    <text evidence="6">The sequence shown here is derived from an EMBL/GenBank/DDBJ whole genome shotgun (WGS) entry which is preliminary data.</text>
</comment>
<dbReference type="PANTHER" id="PTHR37534">
    <property type="entry name" value="TRANSCRIPTIONAL ACTIVATOR PROTEIN UGA3"/>
    <property type="match status" value="1"/>
</dbReference>
<reference evidence="6 7" key="1">
    <citation type="journal article" date="2023" name="IMA Fungus">
        <title>Comparative genomic study of the Penicillium genus elucidates a diverse pangenome and 15 lateral gene transfer events.</title>
        <authorList>
            <person name="Petersen C."/>
            <person name="Sorensen T."/>
            <person name="Nielsen M.R."/>
            <person name="Sondergaard T.E."/>
            <person name="Sorensen J.L."/>
            <person name="Fitzpatrick D.A."/>
            <person name="Frisvad J.C."/>
            <person name="Nielsen K.L."/>
        </authorList>
    </citation>
    <scope>NUCLEOTIDE SEQUENCE [LARGE SCALE GENOMIC DNA]</scope>
    <source>
        <strain evidence="6 7">IBT 29057</strain>
    </source>
</reference>
<comment type="subcellular location">
    <subcellularLocation>
        <location evidence="1">Nucleus</location>
    </subcellularLocation>
</comment>
<evidence type="ECO:0000256" key="2">
    <source>
        <dbReference type="ARBA" id="ARBA00023015"/>
    </source>
</evidence>
<feature type="region of interest" description="Disordered" evidence="5">
    <location>
        <begin position="176"/>
        <end position="213"/>
    </location>
</feature>
<dbReference type="GO" id="GO:0000981">
    <property type="term" value="F:DNA-binding transcription factor activity, RNA polymerase II-specific"/>
    <property type="evidence" value="ECO:0007669"/>
    <property type="project" value="InterPro"/>
</dbReference>
<evidence type="ECO:0000256" key="4">
    <source>
        <dbReference type="ARBA" id="ARBA00023242"/>
    </source>
</evidence>
<keyword evidence="7" id="KW-1185">Reference proteome</keyword>
<dbReference type="GO" id="GO:0005634">
    <property type="term" value="C:nucleus"/>
    <property type="evidence" value="ECO:0007669"/>
    <property type="project" value="UniProtKB-SubCell"/>
</dbReference>
<dbReference type="GO" id="GO:0045944">
    <property type="term" value="P:positive regulation of transcription by RNA polymerase II"/>
    <property type="evidence" value="ECO:0007669"/>
    <property type="project" value="TreeGrafter"/>
</dbReference>
<name>A0AAD6GS46_9EURO</name>
<sequence length="785" mass="87758">MCILPSQLLIHVSACDRELVGDEQKPQCSQCRKGGRECRPSEGIVFRHQQNASMNTAAAAQEGRGDLKGFFSYKDSFHKDSVWLDIPKHGTNSSISGYSRLPLLTLTLTSYAIVIFVDNSDPYATDLESSLAESNALALAQSRNQRWGSDSRTSDADSHGMDSLSAVASQDRFPYSPHSLPDSMSYPSPVRSRASAMPPPTSPPLSMSSHNNTNINFLLNPANSLSPPVDPIAHPTGQRSASLPSRPAIVAAQRSVEEKVRIDGHAETDFEIAFLMRHYSEGPGLWYEPLSLWATKMMDLFDLGTYFASYVPVRARSNPLIKYAACAYAAKQLGRVKGAKAKMGGVCSRQAVMEIKKRTLSGTGQYYEKAIQLLMKQLQPDTESSPPPEEMVNQGDVENPRKRRRRISDSRRSHGVYSDEVLAATAILSVYEFLDATDPAWNRHLSGVKSLLDMAEVGIVPPDHRPPSGDGRFAHLKRPGFSKARRATFWNFARQDYLAAFINECHTRLNTDDIVLWTEAGLQIDHRGFIAPSNGGATGYPEGDDVMKEDLICNGLIWILSKIVNYINSGDNLASDARSDSGPLGISQQLLLERWMRLEAELDAWYNGLPDTFQPCARIEPSQITHQQHHHRHHHHHHHNSDDGKEVADLATLQEIWHSLPMCASIMQHYHMARILLLINKPHESTSRRNTITWRLQSYRSIETEIGYHSREILGIALARPDGSVRINSLQPLFVSGQCVTDSRERRVAIRMLRAIEADLGWATEYRVQQLLKEWAWNESSLQVG</sequence>
<dbReference type="EMBL" id="JAQJAC010000004">
    <property type="protein sequence ID" value="KAJ5585819.1"/>
    <property type="molecule type" value="Genomic_DNA"/>
</dbReference>
<keyword evidence="2" id="KW-0805">Transcription regulation</keyword>
<dbReference type="GO" id="GO:0000976">
    <property type="term" value="F:transcription cis-regulatory region binding"/>
    <property type="evidence" value="ECO:0007669"/>
    <property type="project" value="TreeGrafter"/>
</dbReference>
<evidence type="ECO:0000313" key="6">
    <source>
        <dbReference type="EMBL" id="KAJ5585819.1"/>
    </source>
</evidence>
<evidence type="ECO:0000256" key="1">
    <source>
        <dbReference type="ARBA" id="ARBA00004123"/>
    </source>
</evidence>
<dbReference type="AlphaFoldDB" id="A0AAD6GS46"/>
<evidence type="ECO:0000256" key="3">
    <source>
        <dbReference type="ARBA" id="ARBA00023163"/>
    </source>
</evidence>
<evidence type="ECO:0000256" key="5">
    <source>
        <dbReference type="SAM" id="MobiDB-lite"/>
    </source>
</evidence>
<dbReference type="InterPro" id="IPR001138">
    <property type="entry name" value="Zn2Cys6_DnaBD"/>
</dbReference>
<feature type="region of interest" description="Disordered" evidence="5">
    <location>
        <begin position="378"/>
        <end position="411"/>
    </location>
</feature>
<accession>A0AAD6GS46</accession>
<feature type="region of interest" description="Disordered" evidence="5">
    <location>
        <begin position="623"/>
        <end position="645"/>
    </location>
</feature>
<keyword evidence="3" id="KW-0804">Transcription</keyword>
<feature type="region of interest" description="Disordered" evidence="5">
    <location>
        <begin position="142"/>
        <end position="161"/>
    </location>
</feature>
<organism evidence="6 7">
    <name type="scientific">Penicillium hetheringtonii</name>
    <dbReference type="NCBI Taxonomy" id="911720"/>
    <lineage>
        <taxon>Eukaryota</taxon>
        <taxon>Fungi</taxon>
        <taxon>Dikarya</taxon>
        <taxon>Ascomycota</taxon>
        <taxon>Pezizomycotina</taxon>
        <taxon>Eurotiomycetes</taxon>
        <taxon>Eurotiomycetidae</taxon>
        <taxon>Eurotiales</taxon>
        <taxon>Aspergillaceae</taxon>
        <taxon>Penicillium</taxon>
    </lineage>
</organism>
<dbReference type="PANTHER" id="PTHR37534:SF9">
    <property type="entry name" value="ZN(II)2CYS6 TRANSCRIPTION FACTOR (EUROFUNG)"/>
    <property type="match status" value="1"/>
</dbReference>
<protein>
    <submittedName>
        <fullName evidence="6">Transcription activator AMTR1</fullName>
    </submittedName>
</protein>
<dbReference type="Pfam" id="PF11951">
    <property type="entry name" value="Fungal_trans_2"/>
    <property type="match status" value="1"/>
</dbReference>
<dbReference type="GO" id="GO:0008270">
    <property type="term" value="F:zinc ion binding"/>
    <property type="evidence" value="ECO:0007669"/>
    <property type="project" value="InterPro"/>
</dbReference>
<keyword evidence="4" id="KW-0539">Nucleus</keyword>
<gene>
    <name evidence="6" type="ORF">N7450_005606</name>
</gene>
<dbReference type="InterPro" id="IPR021858">
    <property type="entry name" value="Fun_TF"/>
</dbReference>
<evidence type="ECO:0000313" key="7">
    <source>
        <dbReference type="Proteomes" id="UP001216150"/>
    </source>
</evidence>